<reference evidence="1 2" key="1">
    <citation type="submission" date="2014-04" db="EMBL/GenBank/DDBJ databases">
        <authorList>
            <consortium name="DOE Joint Genome Institute"/>
            <person name="Kuo A."/>
            <person name="Kohler A."/>
            <person name="Jargeat P."/>
            <person name="Nagy L.G."/>
            <person name="Floudas D."/>
            <person name="Copeland A."/>
            <person name="Barry K.W."/>
            <person name="Cichocki N."/>
            <person name="Veneault-Fourrey C."/>
            <person name="LaButti K."/>
            <person name="Lindquist E.A."/>
            <person name="Lipzen A."/>
            <person name="Lundell T."/>
            <person name="Morin E."/>
            <person name="Murat C."/>
            <person name="Sun H."/>
            <person name="Tunlid A."/>
            <person name="Henrissat B."/>
            <person name="Grigoriev I.V."/>
            <person name="Hibbett D.S."/>
            <person name="Martin F."/>
            <person name="Nordberg H.P."/>
            <person name="Cantor M.N."/>
            <person name="Hua S.X."/>
        </authorList>
    </citation>
    <scope>NUCLEOTIDE SEQUENCE [LARGE SCALE GENOMIC DNA]</scope>
    <source>
        <strain evidence="1 2">Ve08.2h10</strain>
    </source>
</reference>
<dbReference type="Proteomes" id="UP000054538">
    <property type="component" value="Unassembled WGS sequence"/>
</dbReference>
<gene>
    <name evidence="1" type="ORF">PAXRUDRAFT_72771</name>
</gene>
<feature type="non-terminal residue" evidence="1">
    <location>
        <position position="58"/>
    </location>
</feature>
<dbReference type="OrthoDB" id="3257061at2759"/>
<reference evidence="2" key="2">
    <citation type="submission" date="2015-01" db="EMBL/GenBank/DDBJ databases">
        <title>Evolutionary Origins and Diversification of the Mycorrhizal Mutualists.</title>
        <authorList>
            <consortium name="DOE Joint Genome Institute"/>
            <consortium name="Mycorrhizal Genomics Consortium"/>
            <person name="Kohler A."/>
            <person name="Kuo A."/>
            <person name="Nagy L.G."/>
            <person name="Floudas D."/>
            <person name="Copeland A."/>
            <person name="Barry K.W."/>
            <person name="Cichocki N."/>
            <person name="Veneault-Fourrey C."/>
            <person name="LaButti K."/>
            <person name="Lindquist E.A."/>
            <person name="Lipzen A."/>
            <person name="Lundell T."/>
            <person name="Morin E."/>
            <person name="Murat C."/>
            <person name="Riley R."/>
            <person name="Ohm R."/>
            <person name="Sun H."/>
            <person name="Tunlid A."/>
            <person name="Henrissat B."/>
            <person name="Grigoriev I.V."/>
            <person name="Hibbett D.S."/>
            <person name="Martin F."/>
        </authorList>
    </citation>
    <scope>NUCLEOTIDE SEQUENCE [LARGE SCALE GENOMIC DNA]</scope>
    <source>
        <strain evidence="2">Ve08.2h10</strain>
    </source>
</reference>
<accession>A0A0D0BJP9</accession>
<organism evidence="1 2">
    <name type="scientific">Paxillus rubicundulus Ve08.2h10</name>
    <dbReference type="NCBI Taxonomy" id="930991"/>
    <lineage>
        <taxon>Eukaryota</taxon>
        <taxon>Fungi</taxon>
        <taxon>Dikarya</taxon>
        <taxon>Basidiomycota</taxon>
        <taxon>Agaricomycotina</taxon>
        <taxon>Agaricomycetes</taxon>
        <taxon>Agaricomycetidae</taxon>
        <taxon>Boletales</taxon>
        <taxon>Paxilineae</taxon>
        <taxon>Paxillaceae</taxon>
        <taxon>Paxillus</taxon>
    </lineage>
</organism>
<dbReference type="InParanoid" id="A0A0D0BJP9"/>
<dbReference type="EMBL" id="KN831534">
    <property type="protein sequence ID" value="KIK71877.1"/>
    <property type="molecule type" value="Genomic_DNA"/>
</dbReference>
<protein>
    <submittedName>
        <fullName evidence="1">Uncharacterized protein</fullName>
    </submittedName>
</protein>
<proteinExistence type="predicted"/>
<sequence>VHNALMWLKANNPLYADINIADDLLGQLPEDDVPEEIASIIRHDPDDEIAVRESEGYV</sequence>
<dbReference type="HOGENOM" id="CLU_2984605_0_0_1"/>
<feature type="non-terminal residue" evidence="1">
    <location>
        <position position="1"/>
    </location>
</feature>
<evidence type="ECO:0000313" key="1">
    <source>
        <dbReference type="EMBL" id="KIK71877.1"/>
    </source>
</evidence>
<evidence type="ECO:0000313" key="2">
    <source>
        <dbReference type="Proteomes" id="UP000054538"/>
    </source>
</evidence>
<dbReference type="AlphaFoldDB" id="A0A0D0BJP9"/>
<keyword evidence="2" id="KW-1185">Reference proteome</keyword>
<name>A0A0D0BJP9_9AGAM</name>